<dbReference type="PROSITE" id="PS51257">
    <property type="entry name" value="PROKAR_LIPOPROTEIN"/>
    <property type="match status" value="1"/>
</dbReference>
<sequence>MPLMTKSVQTPQLTIIGGGLAGCEAAWQAAELGIDVCLLEMKPIQFSPAHHSEGLAELVCSNSLRGTGMNNAVGCLKEELRRANCLFMQAADATAVPAGGALAVDREAFSDWVGNKIAAHSHITLMREEVTTLPEQGPVIIASGPLTSPTLATQIAQITGEESLYFYDAIAPIITADSIDFSVAWRASRYDKGDADYVNCPMNKEQYQAFVAELIAADKVPAHNFEKMIHFEGCMPIEEMAERGEQTLAFGPMKPVGLPDPRTGKEPYAVIQLRQDNRHATSYNIVGFQTKLTYPEQRRIFRTIPGLEKAEFERLGSVHRNTFINAPRCLNGRLQLTSDPRLYFAGQITGVEGYVESAACGYLAGLIAASDLLGKTLPLPAAVTACGALLGHLRDSDPDHFQPQNVNYGLFPPLEGRKMKRALRRLAMADRALEAWEQWLQQLKGVFHDA</sequence>
<comment type="subcellular location">
    <subcellularLocation>
        <location evidence="10">Cytoplasm</location>
    </subcellularLocation>
</comment>
<reference evidence="12" key="2">
    <citation type="submission" date="2006-05" db="EMBL/GenBank/DDBJ databases">
        <title>Sequencing of the draft genome and assembly of Desulfuromonas acetoxidans DSM 684.</title>
        <authorList>
            <consortium name="US DOE Joint Genome Institute (JGI-PGF)"/>
            <person name="Copeland A."/>
            <person name="Lucas S."/>
            <person name="Lapidus A."/>
            <person name="Barry K."/>
            <person name="Detter J.C."/>
            <person name="Glavina del Rio T."/>
            <person name="Hammon N."/>
            <person name="Israni S."/>
            <person name="Dalin E."/>
            <person name="Tice H."/>
            <person name="Bruce D."/>
            <person name="Pitluck S."/>
            <person name="Richardson P."/>
        </authorList>
    </citation>
    <scope>NUCLEOTIDE SEQUENCE [LARGE SCALE GENOMIC DNA]</scope>
    <source>
        <strain evidence="12">DSM 684</strain>
    </source>
</reference>
<comment type="catalytic activity">
    <reaction evidence="10">
        <text>uridine(54) in tRNA + (6R)-5,10-methylene-5,6,7,8-tetrahydrofolate + NADPH + H(+) = 5-methyluridine(54) in tRNA + (6S)-5,6,7,8-tetrahydrofolate + NADP(+)</text>
        <dbReference type="Rhea" id="RHEA:62372"/>
        <dbReference type="Rhea" id="RHEA-COMP:10167"/>
        <dbReference type="Rhea" id="RHEA-COMP:10193"/>
        <dbReference type="ChEBI" id="CHEBI:15378"/>
        <dbReference type="ChEBI" id="CHEBI:15636"/>
        <dbReference type="ChEBI" id="CHEBI:57453"/>
        <dbReference type="ChEBI" id="CHEBI:57783"/>
        <dbReference type="ChEBI" id="CHEBI:58349"/>
        <dbReference type="ChEBI" id="CHEBI:65315"/>
        <dbReference type="ChEBI" id="CHEBI:74447"/>
        <dbReference type="EC" id="2.1.1.74"/>
    </reaction>
</comment>
<evidence type="ECO:0000256" key="5">
    <source>
        <dbReference type="ARBA" id="ARBA00022679"/>
    </source>
</evidence>
<dbReference type="AlphaFoldDB" id="Q1K216"/>
<feature type="domain" description="MnmG N-terminal" evidence="11">
    <location>
        <begin position="13"/>
        <end position="375"/>
    </location>
</feature>
<dbReference type="EMBL" id="AAEW02000004">
    <property type="protein sequence ID" value="EAT16623.1"/>
    <property type="molecule type" value="Genomic_DNA"/>
</dbReference>
<dbReference type="Proteomes" id="UP000005695">
    <property type="component" value="Unassembled WGS sequence"/>
</dbReference>
<accession>Q1K216</accession>
<name>Q1K216_DESA6</name>
<reference evidence="12" key="1">
    <citation type="submission" date="2006-05" db="EMBL/GenBank/DDBJ databases">
        <title>Annotation of the draft genome assembly of Desulfuromonas acetoxidans DSM 684.</title>
        <authorList>
            <consortium name="US DOE Joint Genome Institute (JGI-ORNL)"/>
            <person name="Larimer F."/>
            <person name="Land M."/>
            <person name="Hauser L."/>
        </authorList>
    </citation>
    <scope>NUCLEOTIDE SEQUENCE [LARGE SCALE GENOMIC DNA]</scope>
    <source>
        <strain evidence="12">DSM 684</strain>
    </source>
</reference>
<evidence type="ECO:0000259" key="11">
    <source>
        <dbReference type="Pfam" id="PF01134"/>
    </source>
</evidence>
<dbReference type="SUPFAM" id="SSF51905">
    <property type="entry name" value="FAD/NAD(P)-binding domain"/>
    <property type="match status" value="1"/>
</dbReference>
<keyword evidence="6 10" id="KW-0819">tRNA processing</keyword>
<dbReference type="NCBIfam" id="TIGR00137">
    <property type="entry name" value="gid_trmFO"/>
    <property type="match status" value="1"/>
</dbReference>
<proteinExistence type="inferred from homology"/>
<dbReference type="PRINTS" id="PR00411">
    <property type="entry name" value="PNDRDTASEI"/>
</dbReference>
<dbReference type="HAMAP" id="MF_01037">
    <property type="entry name" value="TrmFO"/>
    <property type="match status" value="1"/>
</dbReference>
<dbReference type="GO" id="GO:0050660">
    <property type="term" value="F:flavin adenine dinucleotide binding"/>
    <property type="evidence" value="ECO:0007669"/>
    <property type="project" value="UniProtKB-UniRule"/>
</dbReference>
<keyword evidence="7 10" id="KW-0274">FAD</keyword>
<evidence type="ECO:0000313" key="13">
    <source>
        <dbReference type="Proteomes" id="UP000005695"/>
    </source>
</evidence>
<comment type="function">
    <text evidence="10">Catalyzes the folate-dependent formation of 5-methyl-uridine at position 54 (M-5-U54) in all tRNAs.</text>
</comment>
<dbReference type="Gene3D" id="3.50.50.60">
    <property type="entry name" value="FAD/NAD(P)-binding domain"/>
    <property type="match status" value="2"/>
</dbReference>
<protein>
    <recommendedName>
        <fullName evidence="10">Methylenetetrahydrofolate--tRNA-(uracil-5-)-methyltransferase TrmFO</fullName>
        <ecNumber evidence="10">2.1.1.74</ecNumber>
    </recommendedName>
    <alternativeName>
        <fullName evidence="10">Folate-dependent tRNA (uracil-5-)-methyltransferase</fullName>
    </alternativeName>
    <alternativeName>
        <fullName evidence="10">Folate-dependent tRNA(M-5-U54)-methyltransferase</fullName>
    </alternativeName>
</protein>
<evidence type="ECO:0000256" key="2">
    <source>
        <dbReference type="ARBA" id="ARBA00022490"/>
    </source>
</evidence>
<evidence type="ECO:0000256" key="9">
    <source>
        <dbReference type="ARBA" id="ARBA00023027"/>
    </source>
</evidence>
<keyword evidence="3 10" id="KW-0489">Methyltransferase</keyword>
<keyword evidence="8 10" id="KW-0521">NADP</keyword>
<dbReference type="PANTHER" id="PTHR11806:SF2">
    <property type="entry name" value="METHYLENETETRAHYDROFOLATE--TRNA-(URACIL-5-)-METHYLTRANSFERASE TRMFO"/>
    <property type="match status" value="1"/>
</dbReference>
<gene>
    <name evidence="10" type="primary">trmFO</name>
    <name evidence="12" type="ORF">Dace_2718</name>
</gene>
<evidence type="ECO:0000256" key="8">
    <source>
        <dbReference type="ARBA" id="ARBA00022857"/>
    </source>
</evidence>
<dbReference type="InterPro" id="IPR036188">
    <property type="entry name" value="FAD/NAD-bd_sf"/>
</dbReference>
<evidence type="ECO:0000313" key="12">
    <source>
        <dbReference type="EMBL" id="EAT16623.1"/>
    </source>
</evidence>
<dbReference type="PANTHER" id="PTHR11806">
    <property type="entry name" value="GLUCOSE INHIBITED DIVISION PROTEIN A"/>
    <property type="match status" value="1"/>
</dbReference>
<keyword evidence="5 10" id="KW-0808">Transferase</keyword>
<dbReference type="Pfam" id="PF01134">
    <property type="entry name" value="GIDA"/>
    <property type="match status" value="1"/>
</dbReference>
<keyword evidence="4 10" id="KW-0285">Flavoprotein</keyword>
<feature type="binding site" evidence="10">
    <location>
        <begin position="17"/>
        <end position="22"/>
    </location>
    <ligand>
        <name>FAD</name>
        <dbReference type="ChEBI" id="CHEBI:57692"/>
    </ligand>
</feature>
<evidence type="ECO:0000256" key="7">
    <source>
        <dbReference type="ARBA" id="ARBA00022827"/>
    </source>
</evidence>
<keyword evidence="9 10" id="KW-0520">NAD</keyword>
<dbReference type="InterPro" id="IPR040131">
    <property type="entry name" value="MnmG_N"/>
</dbReference>
<evidence type="ECO:0000256" key="4">
    <source>
        <dbReference type="ARBA" id="ARBA00022630"/>
    </source>
</evidence>
<dbReference type="GO" id="GO:0005829">
    <property type="term" value="C:cytosol"/>
    <property type="evidence" value="ECO:0007669"/>
    <property type="project" value="TreeGrafter"/>
</dbReference>
<dbReference type="EC" id="2.1.1.74" evidence="10"/>
<keyword evidence="2 10" id="KW-0963">Cytoplasm</keyword>
<evidence type="ECO:0000256" key="1">
    <source>
        <dbReference type="ARBA" id="ARBA00001974"/>
    </source>
</evidence>
<evidence type="ECO:0000256" key="10">
    <source>
        <dbReference type="HAMAP-Rule" id="MF_01037"/>
    </source>
</evidence>
<evidence type="ECO:0000256" key="6">
    <source>
        <dbReference type="ARBA" id="ARBA00022694"/>
    </source>
</evidence>
<keyword evidence="13" id="KW-1185">Reference proteome</keyword>
<dbReference type="GO" id="GO:0002098">
    <property type="term" value="P:tRNA wobble uridine modification"/>
    <property type="evidence" value="ECO:0007669"/>
    <property type="project" value="TreeGrafter"/>
</dbReference>
<dbReference type="GO" id="GO:0047151">
    <property type="term" value="F:tRNA (uracil(54)-C5)-methyltransferase activity, 5,10-methylenetetrahydrofolate-dependent"/>
    <property type="evidence" value="ECO:0007669"/>
    <property type="project" value="UniProtKB-UniRule"/>
</dbReference>
<dbReference type="InterPro" id="IPR004417">
    <property type="entry name" value="TrmFO"/>
</dbReference>
<dbReference type="GO" id="GO:0030488">
    <property type="term" value="P:tRNA methylation"/>
    <property type="evidence" value="ECO:0007669"/>
    <property type="project" value="TreeGrafter"/>
</dbReference>
<comment type="catalytic activity">
    <reaction evidence="10">
        <text>uridine(54) in tRNA + (6R)-5,10-methylene-5,6,7,8-tetrahydrofolate + NADH + H(+) = 5-methyluridine(54) in tRNA + (6S)-5,6,7,8-tetrahydrofolate + NAD(+)</text>
        <dbReference type="Rhea" id="RHEA:16873"/>
        <dbReference type="Rhea" id="RHEA-COMP:10167"/>
        <dbReference type="Rhea" id="RHEA-COMP:10193"/>
        <dbReference type="ChEBI" id="CHEBI:15378"/>
        <dbReference type="ChEBI" id="CHEBI:15636"/>
        <dbReference type="ChEBI" id="CHEBI:57453"/>
        <dbReference type="ChEBI" id="CHEBI:57540"/>
        <dbReference type="ChEBI" id="CHEBI:57945"/>
        <dbReference type="ChEBI" id="CHEBI:65315"/>
        <dbReference type="ChEBI" id="CHEBI:74447"/>
        <dbReference type="EC" id="2.1.1.74"/>
    </reaction>
</comment>
<dbReference type="NCBIfam" id="NF003739">
    <property type="entry name" value="PRK05335.1"/>
    <property type="match status" value="1"/>
</dbReference>
<comment type="cofactor">
    <cofactor evidence="1 10">
        <name>FAD</name>
        <dbReference type="ChEBI" id="CHEBI:57692"/>
    </cofactor>
</comment>
<evidence type="ECO:0000256" key="3">
    <source>
        <dbReference type="ARBA" id="ARBA00022603"/>
    </source>
</evidence>
<organism evidence="12 13">
    <name type="scientific">Desulfuromonas acetoxidans (strain DSM 684 / 11070)</name>
    <dbReference type="NCBI Taxonomy" id="281689"/>
    <lineage>
        <taxon>Bacteria</taxon>
        <taxon>Pseudomonadati</taxon>
        <taxon>Thermodesulfobacteriota</taxon>
        <taxon>Desulfuromonadia</taxon>
        <taxon>Desulfuromonadales</taxon>
        <taxon>Desulfuromonadaceae</taxon>
        <taxon>Desulfuromonas</taxon>
    </lineage>
</organism>
<dbReference type="InterPro" id="IPR002218">
    <property type="entry name" value="MnmG-rel"/>
</dbReference>
<comment type="caution">
    <text evidence="12">The sequence shown here is derived from an EMBL/GenBank/DDBJ whole genome shotgun (WGS) entry which is preliminary data.</text>
</comment>
<comment type="similarity">
    <text evidence="10">Belongs to the MnmG family. TrmFO subfamily.</text>
</comment>